<dbReference type="InterPro" id="IPR036162">
    <property type="entry name" value="Resolvase-like_N_sf"/>
</dbReference>
<dbReference type="InterPro" id="IPR051491">
    <property type="entry name" value="Recombinase/Transposase-rel"/>
</dbReference>
<accession>A0AA35RFR3</accession>
<dbReference type="Proteomes" id="UP001174909">
    <property type="component" value="Unassembled WGS sequence"/>
</dbReference>
<evidence type="ECO:0000313" key="3">
    <source>
        <dbReference type="Proteomes" id="UP001174909"/>
    </source>
</evidence>
<evidence type="ECO:0000313" key="2">
    <source>
        <dbReference type="EMBL" id="CAI8009317.1"/>
    </source>
</evidence>
<name>A0AA35RFR3_GEOBA</name>
<dbReference type="PANTHER" id="PTHR36172:SF1">
    <property type="entry name" value="RESOLVASE-RELATED"/>
    <property type="match status" value="1"/>
</dbReference>
<reference evidence="2" key="1">
    <citation type="submission" date="2023-03" db="EMBL/GenBank/DDBJ databases">
        <authorList>
            <person name="Steffen K."/>
            <person name="Cardenas P."/>
        </authorList>
    </citation>
    <scope>NUCLEOTIDE SEQUENCE</scope>
</reference>
<dbReference type="Gene3D" id="1.10.287.2170">
    <property type="match status" value="1"/>
</dbReference>
<dbReference type="InterPro" id="IPR006119">
    <property type="entry name" value="Resolv_N"/>
</dbReference>
<comment type="caution">
    <text evidence="2">The sequence shown here is derived from an EMBL/GenBank/DDBJ whole genome shotgun (WGS) entry which is preliminary data.</text>
</comment>
<feature type="domain" description="Resolvase/invertase-type recombinase catalytic" evidence="1">
    <location>
        <begin position="4"/>
        <end position="93"/>
    </location>
</feature>
<gene>
    <name evidence="2" type="ORF">GBAR_LOCUS6283</name>
</gene>
<dbReference type="GO" id="GO:0000150">
    <property type="term" value="F:DNA strand exchange activity"/>
    <property type="evidence" value="ECO:0007669"/>
    <property type="project" value="InterPro"/>
</dbReference>
<dbReference type="EMBL" id="CASHTH010000944">
    <property type="protein sequence ID" value="CAI8009317.1"/>
    <property type="molecule type" value="Genomic_DNA"/>
</dbReference>
<dbReference type="GO" id="GO:0003677">
    <property type="term" value="F:DNA binding"/>
    <property type="evidence" value="ECO:0007669"/>
    <property type="project" value="InterPro"/>
</dbReference>
<dbReference type="AlphaFoldDB" id="A0AA35RFR3"/>
<dbReference type="Pfam" id="PF00239">
    <property type="entry name" value="Resolvase"/>
    <property type="match status" value="1"/>
</dbReference>
<protein>
    <submittedName>
        <fullName evidence="2">Uncharacterized protein MJ0014</fullName>
    </submittedName>
</protein>
<evidence type="ECO:0000259" key="1">
    <source>
        <dbReference type="Pfam" id="PF00239"/>
    </source>
</evidence>
<dbReference type="SUPFAM" id="SSF53041">
    <property type="entry name" value="Resolvase-like"/>
    <property type="match status" value="1"/>
</dbReference>
<sequence length="122" mass="14100">MNYNKKGLLRLLELMVQGQMSRLVITHKDRLLRFGAEIVFRICELKGIEVVIINKGEQPSFEEELTRDVMEIMTVFCAKLYGQRSHKSKKMAQEIANIVSEEKEQLELQFGTPNPENSTQSK</sequence>
<organism evidence="2 3">
    <name type="scientific">Geodia barretti</name>
    <name type="common">Barrett's horny sponge</name>
    <dbReference type="NCBI Taxonomy" id="519541"/>
    <lineage>
        <taxon>Eukaryota</taxon>
        <taxon>Metazoa</taxon>
        <taxon>Porifera</taxon>
        <taxon>Demospongiae</taxon>
        <taxon>Heteroscleromorpha</taxon>
        <taxon>Tetractinellida</taxon>
        <taxon>Astrophorina</taxon>
        <taxon>Geodiidae</taxon>
        <taxon>Geodia</taxon>
    </lineage>
</organism>
<dbReference type="PANTHER" id="PTHR36172">
    <property type="match status" value="1"/>
</dbReference>
<keyword evidence="3" id="KW-1185">Reference proteome</keyword>
<proteinExistence type="predicted"/>
<dbReference type="Gene3D" id="3.40.50.1390">
    <property type="entry name" value="Resolvase, N-terminal catalytic domain"/>
    <property type="match status" value="1"/>
</dbReference>